<dbReference type="Proteomes" id="UP000593567">
    <property type="component" value="Unassembled WGS sequence"/>
</dbReference>
<proteinExistence type="predicted"/>
<keyword evidence="12" id="KW-1185">Reference proteome</keyword>
<dbReference type="EMBL" id="VXIV02001846">
    <property type="protein sequence ID" value="KAF6029212.1"/>
    <property type="molecule type" value="Genomic_DNA"/>
</dbReference>
<comment type="caution">
    <text evidence="11">The sequence shown here is derived from an EMBL/GenBank/DDBJ whole genome shotgun (WGS) entry which is preliminary data.</text>
</comment>
<dbReference type="GO" id="GO:0005886">
    <property type="term" value="C:plasma membrane"/>
    <property type="evidence" value="ECO:0007669"/>
    <property type="project" value="TreeGrafter"/>
</dbReference>
<sequence length="434" mass="51046">MTELRPFTGLVADMNTTCKICCIGTTSAHLGCFETFTYITAFSMFLEEIRQVLFRDDRPIKYIRQKVEDWIRDFWNKIDILSYALFITAIVLRFTLSTRWFEWARGLFCFSFMIYFIRFSQILFVVEQLGPKIIMIKKMMVDLIFFLVILLMTILAFGVICQAILNPEASLTWNIIKDVIYWPYFQMYGELFLEDGFQEGYRWVLLGIYMILTNILLLNLLIAMFSYTFEQVQEKSEILWKFNYYAVVYEHFDRPYVPLIGTLIQMFRHCDCGKCAAILGGHQNTDFRRRLDPEMNRKITKFVKVCMEKYVVQQARLSSEDITHKVTNTARRLELVIEQLDDLRDDVVKQQQSESSSLKEFLPEPSRPAHHLNQEKLAIFDSKLESKFKALDTLQTRLETKLSSLSSVELKLDQLMSMVSQKSKRLGDSPFDDL</sequence>
<evidence type="ECO:0000256" key="9">
    <source>
        <dbReference type="SAM" id="Phobius"/>
    </source>
</evidence>
<feature type="coiled-coil region" evidence="8">
    <location>
        <begin position="326"/>
        <end position="353"/>
    </location>
</feature>
<feature type="transmembrane region" description="Helical" evidence="9">
    <location>
        <begin position="144"/>
        <end position="165"/>
    </location>
</feature>
<keyword evidence="8" id="KW-0175">Coiled coil</keyword>
<dbReference type="PANTHER" id="PTHR13800:SF12">
    <property type="entry name" value="TRANSIENT RECEPTOR POTENTIAL CATION CHANNEL SUBFAMILY M MEMBER-LIKE 2"/>
    <property type="match status" value="1"/>
</dbReference>
<keyword evidence="5" id="KW-0406">Ion transport</keyword>
<dbReference type="InterPro" id="IPR005821">
    <property type="entry name" value="Ion_trans_dom"/>
</dbReference>
<evidence type="ECO:0000256" key="6">
    <source>
        <dbReference type="ARBA" id="ARBA00023136"/>
    </source>
</evidence>
<organism evidence="11 12">
    <name type="scientific">Bugula neritina</name>
    <name type="common">Brown bryozoan</name>
    <name type="synonym">Sertularia neritina</name>
    <dbReference type="NCBI Taxonomy" id="10212"/>
    <lineage>
        <taxon>Eukaryota</taxon>
        <taxon>Metazoa</taxon>
        <taxon>Spiralia</taxon>
        <taxon>Lophotrochozoa</taxon>
        <taxon>Bryozoa</taxon>
        <taxon>Gymnolaemata</taxon>
        <taxon>Cheilostomatida</taxon>
        <taxon>Flustrina</taxon>
        <taxon>Buguloidea</taxon>
        <taxon>Bugulidae</taxon>
        <taxon>Bugula</taxon>
    </lineage>
</organism>
<feature type="transmembrane region" description="Helical" evidence="9">
    <location>
        <begin position="80"/>
        <end position="97"/>
    </location>
</feature>
<keyword evidence="7" id="KW-0407">Ion channel</keyword>
<evidence type="ECO:0000256" key="4">
    <source>
        <dbReference type="ARBA" id="ARBA00022989"/>
    </source>
</evidence>
<dbReference type="PRINTS" id="PR01097">
    <property type="entry name" value="TRNSRECEPTRP"/>
</dbReference>
<accession>A0A7J7JS90</accession>
<dbReference type="Pfam" id="PF00520">
    <property type="entry name" value="Ion_trans"/>
    <property type="match status" value="1"/>
</dbReference>
<dbReference type="OrthoDB" id="9994106at2759"/>
<protein>
    <recommendedName>
        <fullName evidence="10">Ion transport domain-containing protein</fullName>
    </recommendedName>
</protein>
<evidence type="ECO:0000313" key="11">
    <source>
        <dbReference type="EMBL" id="KAF6029212.1"/>
    </source>
</evidence>
<evidence type="ECO:0000256" key="1">
    <source>
        <dbReference type="ARBA" id="ARBA00004141"/>
    </source>
</evidence>
<feature type="transmembrane region" description="Helical" evidence="9">
    <location>
        <begin position="203"/>
        <end position="225"/>
    </location>
</feature>
<gene>
    <name evidence="11" type="ORF">EB796_012491</name>
</gene>
<dbReference type="GO" id="GO:0099604">
    <property type="term" value="F:ligand-gated calcium channel activity"/>
    <property type="evidence" value="ECO:0007669"/>
    <property type="project" value="TreeGrafter"/>
</dbReference>
<evidence type="ECO:0000256" key="2">
    <source>
        <dbReference type="ARBA" id="ARBA00022448"/>
    </source>
</evidence>
<keyword evidence="4 9" id="KW-1133">Transmembrane helix</keyword>
<dbReference type="PANTHER" id="PTHR13800">
    <property type="entry name" value="TRANSIENT RECEPTOR POTENTIAL CATION CHANNEL, SUBFAMILY M, MEMBER 6"/>
    <property type="match status" value="1"/>
</dbReference>
<dbReference type="AlphaFoldDB" id="A0A7J7JS90"/>
<name>A0A7J7JS90_BUGNE</name>
<evidence type="ECO:0000259" key="10">
    <source>
        <dbReference type="Pfam" id="PF00520"/>
    </source>
</evidence>
<evidence type="ECO:0000313" key="12">
    <source>
        <dbReference type="Proteomes" id="UP000593567"/>
    </source>
</evidence>
<reference evidence="11" key="1">
    <citation type="submission" date="2020-06" db="EMBL/GenBank/DDBJ databases">
        <title>Draft genome of Bugula neritina, a colonial animal packing powerful symbionts and potential medicines.</title>
        <authorList>
            <person name="Rayko M."/>
        </authorList>
    </citation>
    <scope>NUCLEOTIDE SEQUENCE [LARGE SCALE GENOMIC DNA]</scope>
    <source>
        <strain evidence="11">Kwan_BN1</strain>
    </source>
</reference>
<dbReference type="InterPro" id="IPR002153">
    <property type="entry name" value="TRPC_channel"/>
</dbReference>
<evidence type="ECO:0000256" key="8">
    <source>
        <dbReference type="SAM" id="Coils"/>
    </source>
</evidence>
<evidence type="ECO:0000256" key="5">
    <source>
        <dbReference type="ARBA" id="ARBA00023065"/>
    </source>
</evidence>
<dbReference type="InterPro" id="IPR050927">
    <property type="entry name" value="TRPM"/>
</dbReference>
<feature type="transmembrane region" description="Helical" evidence="9">
    <location>
        <begin position="103"/>
        <end position="124"/>
    </location>
</feature>
<comment type="subcellular location">
    <subcellularLocation>
        <location evidence="1">Membrane</location>
        <topology evidence="1">Multi-pass membrane protein</topology>
    </subcellularLocation>
</comment>
<keyword evidence="3 9" id="KW-0812">Transmembrane</keyword>
<keyword evidence="6 9" id="KW-0472">Membrane</keyword>
<evidence type="ECO:0000256" key="3">
    <source>
        <dbReference type="ARBA" id="ARBA00022692"/>
    </source>
</evidence>
<feature type="domain" description="Ion transport" evidence="10">
    <location>
        <begin position="32"/>
        <end position="236"/>
    </location>
</feature>
<evidence type="ECO:0000256" key="7">
    <source>
        <dbReference type="ARBA" id="ARBA00023303"/>
    </source>
</evidence>
<keyword evidence="2" id="KW-0813">Transport</keyword>